<dbReference type="GO" id="GO:0008270">
    <property type="term" value="F:zinc ion binding"/>
    <property type="evidence" value="ECO:0007669"/>
    <property type="project" value="InterPro"/>
</dbReference>
<dbReference type="Proteomes" id="UP001140502">
    <property type="component" value="Unassembled WGS sequence"/>
</dbReference>
<evidence type="ECO:0000313" key="7">
    <source>
        <dbReference type="EMBL" id="KAJ4328985.1"/>
    </source>
</evidence>
<dbReference type="InterPro" id="IPR050815">
    <property type="entry name" value="TF_fung"/>
</dbReference>
<evidence type="ECO:0000256" key="5">
    <source>
        <dbReference type="ARBA" id="ARBA00023242"/>
    </source>
</evidence>
<dbReference type="CDD" id="cd12148">
    <property type="entry name" value="fungal_TF_MHR"/>
    <property type="match status" value="1"/>
</dbReference>
<dbReference type="EMBL" id="JAPEUR010000005">
    <property type="protein sequence ID" value="KAJ4328985.1"/>
    <property type="molecule type" value="Genomic_DNA"/>
</dbReference>
<keyword evidence="8" id="KW-1185">Reference proteome</keyword>
<comment type="caution">
    <text evidence="7">The sequence shown here is derived from an EMBL/GenBank/DDBJ whole genome shotgun (WGS) entry which is preliminary data.</text>
</comment>
<dbReference type="GO" id="GO:0006351">
    <property type="term" value="P:DNA-templated transcription"/>
    <property type="evidence" value="ECO:0007669"/>
    <property type="project" value="InterPro"/>
</dbReference>
<dbReference type="Pfam" id="PF04082">
    <property type="entry name" value="Fungal_trans"/>
    <property type="match status" value="1"/>
</dbReference>
<feature type="domain" description="Xylanolytic transcriptional activator regulatory" evidence="6">
    <location>
        <begin position="5"/>
        <end position="201"/>
    </location>
</feature>
<dbReference type="OrthoDB" id="424974at2759"/>
<proteinExistence type="predicted"/>
<sequence>MFFERIHRQPLWLFDTETPPTSDSSVELLCVILALSIAYDGTAFSDAALRSQLYYGNTARRLIMLKVAEGNVDLQSVQALCLLAFFNLISGDVPLAGLNTTLTKNILQYLTLGHQGQNSSLIAEDHSRLFWSINLIDACYGLPVLVPSSTADAQCPNYSTIQTWKTSVSCLPFPQQAQFEREQILPHIWSHAVRISSLWGAVRLYISRCFEDAIAAPWQPSSDYAALCSDLLEFETSFPVSLSYNITKFPERSPQEVQGNRADWLPWLRLQVTYHAIHCVLNHPFLYSPESSKQRLGSNTFWRGSFEKALRHCTWISRLIRVANEKSLELADPFFAQAAAIAGTLHLYWTRSNDDGLKNSATGNLEICQGLIVQMAAHWPLCVIIVGPLLLDLLG</sequence>
<accession>A0A9W9BU64</accession>
<comment type="subcellular location">
    <subcellularLocation>
        <location evidence="1">Nucleus</location>
    </subcellularLocation>
</comment>
<evidence type="ECO:0000256" key="1">
    <source>
        <dbReference type="ARBA" id="ARBA00004123"/>
    </source>
</evidence>
<dbReference type="GO" id="GO:0003677">
    <property type="term" value="F:DNA binding"/>
    <property type="evidence" value="ECO:0007669"/>
    <property type="project" value="InterPro"/>
</dbReference>
<dbReference type="InterPro" id="IPR007219">
    <property type="entry name" value="XnlR_reg_dom"/>
</dbReference>
<keyword evidence="2" id="KW-0479">Metal-binding</keyword>
<protein>
    <recommendedName>
        <fullName evidence="6">Xylanolytic transcriptional activator regulatory domain-containing protein</fullName>
    </recommendedName>
</protein>
<evidence type="ECO:0000256" key="2">
    <source>
        <dbReference type="ARBA" id="ARBA00022723"/>
    </source>
</evidence>
<dbReference type="AlphaFoldDB" id="A0A9W9BU64"/>
<dbReference type="GO" id="GO:0005634">
    <property type="term" value="C:nucleus"/>
    <property type="evidence" value="ECO:0007669"/>
    <property type="project" value="UniProtKB-SubCell"/>
</dbReference>
<keyword evidence="5" id="KW-0539">Nucleus</keyword>
<reference evidence="7" key="1">
    <citation type="submission" date="2022-10" db="EMBL/GenBank/DDBJ databases">
        <title>Tapping the CABI collections for fungal endophytes: first genome assemblies for Collariella, Neodidymelliopsis, Ascochyta clinopodiicola, Didymella pomorum, Didymosphaeria variabile, Neocosmospora piperis and Neocucurbitaria cava.</title>
        <authorList>
            <person name="Hill R."/>
        </authorList>
    </citation>
    <scope>NUCLEOTIDE SEQUENCE</scope>
    <source>
        <strain evidence="7">IMI 366586</strain>
    </source>
</reference>
<evidence type="ECO:0000256" key="3">
    <source>
        <dbReference type="ARBA" id="ARBA00023015"/>
    </source>
</evidence>
<dbReference type="PANTHER" id="PTHR47338:SF6">
    <property type="entry name" value="ZN(II)2CYS6 TRANSCRIPTION FACTOR (EUROFUNG)"/>
    <property type="match status" value="1"/>
</dbReference>
<evidence type="ECO:0000313" key="8">
    <source>
        <dbReference type="Proteomes" id="UP001140502"/>
    </source>
</evidence>
<keyword evidence="3" id="KW-0805">Transcription regulation</keyword>
<evidence type="ECO:0000259" key="6">
    <source>
        <dbReference type="Pfam" id="PF04082"/>
    </source>
</evidence>
<evidence type="ECO:0000256" key="4">
    <source>
        <dbReference type="ARBA" id="ARBA00023163"/>
    </source>
</evidence>
<gene>
    <name evidence="7" type="ORF">N0V84_000556</name>
</gene>
<organism evidence="7 8">
    <name type="scientific">Fusarium piperis</name>
    <dbReference type="NCBI Taxonomy" id="1435070"/>
    <lineage>
        <taxon>Eukaryota</taxon>
        <taxon>Fungi</taxon>
        <taxon>Dikarya</taxon>
        <taxon>Ascomycota</taxon>
        <taxon>Pezizomycotina</taxon>
        <taxon>Sordariomycetes</taxon>
        <taxon>Hypocreomycetidae</taxon>
        <taxon>Hypocreales</taxon>
        <taxon>Nectriaceae</taxon>
        <taxon>Fusarium</taxon>
        <taxon>Fusarium solani species complex</taxon>
    </lineage>
</organism>
<dbReference type="PANTHER" id="PTHR47338">
    <property type="entry name" value="ZN(II)2CYS6 TRANSCRIPTION FACTOR (EUROFUNG)-RELATED"/>
    <property type="match status" value="1"/>
</dbReference>
<name>A0A9W9BU64_9HYPO</name>
<keyword evidence="4" id="KW-0804">Transcription</keyword>
<dbReference type="GO" id="GO:0000981">
    <property type="term" value="F:DNA-binding transcription factor activity, RNA polymerase II-specific"/>
    <property type="evidence" value="ECO:0007669"/>
    <property type="project" value="InterPro"/>
</dbReference>